<organism evidence="3 4">
    <name type="scientific">Roseateles albus</name>
    <dbReference type="NCBI Taxonomy" id="2987525"/>
    <lineage>
        <taxon>Bacteria</taxon>
        <taxon>Pseudomonadati</taxon>
        <taxon>Pseudomonadota</taxon>
        <taxon>Betaproteobacteria</taxon>
        <taxon>Burkholderiales</taxon>
        <taxon>Sphaerotilaceae</taxon>
        <taxon>Roseateles</taxon>
    </lineage>
</organism>
<dbReference type="RefSeq" id="WP_263532979.1">
    <property type="nucleotide sequence ID" value="NZ_JAQQXT010000003.1"/>
</dbReference>
<dbReference type="InterPro" id="IPR025877">
    <property type="entry name" value="MobA-like_NTP_Trfase"/>
</dbReference>
<dbReference type="CDD" id="cd04182">
    <property type="entry name" value="GT_2_like_f"/>
    <property type="match status" value="1"/>
</dbReference>
<dbReference type="Proteomes" id="UP001221189">
    <property type="component" value="Unassembled WGS sequence"/>
</dbReference>
<proteinExistence type="predicted"/>
<keyword evidence="4" id="KW-1185">Reference proteome</keyword>
<dbReference type="Gene3D" id="3.90.550.10">
    <property type="entry name" value="Spore Coat Polysaccharide Biosynthesis Protein SpsA, Chain A"/>
    <property type="match status" value="1"/>
</dbReference>
<name>A0ABT5KF08_9BURK</name>
<dbReference type="PANTHER" id="PTHR43777">
    <property type="entry name" value="MOLYBDENUM COFACTOR CYTIDYLYLTRANSFERASE"/>
    <property type="match status" value="1"/>
</dbReference>
<sequence length="236" mass="24747">MAKRRPAVIVLAAGRGMRFLGQGHKLEQHLGGALDPAIDAAADTVLAQTLAHVIATGMRLVVVTTQKLTPLIQPLIAARDVVAIPEFDGHGRPTPIGMGYSIAAGVEATGDADGWLIVPADMPLLRPATMLAVAAALEHYPVAYAQHHGRQGHPVGFSAELYSELIDLQGDEGARRIVARYPSQAVEVDDPGVLIDVDTVEDLARLKAQYGLTGLAEPIGRQGLANEGLAKTVQGG</sequence>
<evidence type="ECO:0000259" key="2">
    <source>
        <dbReference type="Pfam" id="PF12804"/>
    </source>
</evidence>
<accession>A0ABT5KF08</accession>
<dbReference type="InterPro" id="IPR029044">
    <property type="entry name" value="Nucleotide-diphossugar_trans"/>
</dbReference>
<evidence type="ECO:0000313" key="3">
    <source>
        <dbReference type="EMBL" id="MDC8771406.1"/>
    </source>
</evidence>
<keyword evidence="1" id="KW-0460">Magnesium</keyword>
<comment type="caution">
    <text evidence="3">The sequence shown here is derived from an EMBL/GenBank/DDBJ whole genome shotgun (WGS) entry which is preliminary data.</text>
</comment>
<dbReference type="Pfam" id="PF12804">
    <property type="entry name" value="NTP_transf_3"/>
    <property type="match status" value="1"/>
</dbReference>
<protein>
    <submittedName>
        <fullName evidence="3">Nucleotidyltransferase family protein</fullName>
    </submittedName>
</protein>
<feature type="domain" description="MobA-like NTP transferase" evidence="2">
    <location>
        <begin position="8"/>
        <end position="181"/>
    </location>
</feature>
<dbReference type="SUPFAM" id="SSF53448">
    <property type="entry name" value="Nucleotide-diphospho-sugar transferases"/>
    <property type="match status" value="1"/>
</dbReference>
<dbReference type="PANTHER" id="PTHR43777:SF1">
    <property type="entry name" value="MOLYBDENUM COFACTOR CYTIDYLYLTRANSFERASE"/>
    <property type="match status" value="1"/>
</dbReference>
<evidence type="ECO:0000256" key="1">
    <source>
        <dbReference type="ARBA" id="ARBA00022842"/>
    </source>
</evidence>
<reference evidence="3 4" key="1">
    <citation type="submission" date="2022-10" db="EMBL/GenBank/DDBJ databases">
        <title>Paucibacter sp. hw1 Genome sequencing.</title>
        <authorList>
            <person name="Park S."/>
        </authorList>
    </citation>
    <scope>NUCLEOTIDE SEQUENCE [LARGE SCALE GENOMIC DNA]</scope>
    <source>
        <strain evidence="4">hw1</strain>
    </source>
</reference>
<gene>
    <name evidence="3" type="ORF">PRZ03_07460</name>
</gene>
<dbReference type="EMBL" id="JAQQXT010000003">
    <property type="protein sequence ID" value="MDC8771406.1"/>
    <property type="molecule type" value="Genomic_DNA"/>
</dbReference>
<evidence type="ECO:0000313" key="4">
    <source>
        <dbReference type="Proteomes" id="UP001221189"/>
    </source>
</evidence>